<evidence type="ECO:0000313" key="2">
    <source>
        <dbReference type="EMBL" id="GAA0043047.1"/>
    </source>
</evidence>
<name>A0ABC9VPW7_LACAM</name>
<comment type="caution">
    <text evidence="2">The sequence shown here is derived from an EMBL/GenBank/DDBJ whole genome shotgun (WGS) entry which is preliminary data.</text>
</comment>
<keyword evidence="1" id="KW-0472">Membrane</keyword>
<protein>
    <submittedName>
        <fullName evidence="2">Uncharacterized protein</fullName>
    </submittedName>
</protein>
<dbReference type="Proteomes" id="UP001437574">
    <property type="component" value="Unassembled WGS sequence"/>
</dbReference>
<sequence>MIFLAIVTFCAAKEIDKIKAINNIGGIFTLAIAIGFTVVSFIVYALFALKLLQVLLAQLISQKRLLQRV</sequence>
<dbReference type="AlphaFoldDB" id="A0ABC9VPW7"/>
<keyword evidence="1" id="KW-0812">Transmembrane</keyword>
<organism evidence="2 3">
    <name type="scientific">Lactobacillus amylovorus subsp. animalium</name>
    <dbReference type="NCBI Taxonomy" id="3378536"/>
    <lineage>
        <taxon>Bacteria</taxon>
        <taxon>Bacillati</taxon>
        <taxon>Bacillota</taxon>
        <taxon>Bacilli</taxon>
        <taxon>Lactobacillales</taxon>
        <taxon>Lactobacillaceae</taxon>
        <taxon>Lactobacillus</taxon>
    </lineage>
</organism>
<gene>
    <name evidence="2" type="ORF">LATKL145_14590</name>
</gene>
<keyword evidence="1" id="KW-1133">Transmembrane helix</keyword>
<accession>A0ABC9VPW7</accession>
<evidence type="ECO:0000313" key="3">
    <source>
        <dbReference type="Proteomes" id="UP001437574"/>
    </source>
</evidence>
<reference evidence="2 3" key="1">
    <citation type="journal article" date="2024" name="Int. J. Syst. Evol. Microbiol.">
        <title>Proposal of Lactobacillus amylovorus subsp. animalis subsp. nov. and an emended description of Lactobacillus amylovorus.</title>
        <authorList>
            <person name="Yamane K."/>
            <person name="Tanizawa Y."/>
            <person name="Kobayashi H."/>
            <person name="Kamizono T."/>
            <person name="Kojima Y."/>
            <person name="Takagi H."/>
            <person name="Tohno M."/>
        </authorList>
    </citation>
    <scope>NUCLEOTIDE SEQUENCE [LARGE SCALE GENOMIC DNA]</scope>
    <source>
        <strain evidence="2 3">TKL145</strain>
    </source>
</reference>
<proteinExistence type="predicted"/>
<reference evidence="3" key="2">
    <citation type="submission" date="2024-01" db="EMBL/GenBank/DDBJ databases">
        <title>Draft genome sequence of Lactobacillus amylovorus strain TKL145.</title>
        <authorList>
            <person name="Tohno M."/>
            <person name="Tanizawa Y."/>
        </authorList>
    </citation>
    <scope>NUCLEOTIDE SEQUENCE [LARGE SCALE GENOMIC DNA]</scope>
    <source>
        <strain evidence="3">TKL145</strain>
    </source>
</reference>
<evidence type="ECO:0000256" key="1">
    <source>
        <dbReference type="SAM" id="Phobius"/>
    </source>
</evidence>
<feature type="transmembrane region" description="Helical" evidence="1">
    <location>
        <begin position="27"/>
        <end position="49"/>
    </location>
</feature>
<dbReference type="EMBL" id="BAAAAK010000019">
    <property type="protein sequence ID" value="GAA0043047.1"/>
    <property type="molecule type" value="Genomic_DNA"/>
</dbReference>